<comment type="caution">
    <text evidence="2">The sequence shown here is derived from an EMBL/GenBank/DDBJ whole genome shotgun (WGS) entry which is preliminary data.</text>
</comment>
<accession>A0A834MGD4</accession>
<dbReference type="Proteomes" id="UP000625711">
    <property type="component" value="Unassembled WGS sequence"/>
</dbReference>
<dbReference type="EMBL" id="JAACXV010002224">
    <property type="protein sequence ID" value="KAF7277409.1"/>
    <property type="molecule type" value="Genomic_DNA"/>
</dbReference>
<dbReference type="AlphaFoldDB" id="A0A834MGD4"/>
<feature type="region of interest" description="Disordered" evidence="1">
    <location>
        <begin position="18"/>
        <end position="46"/>
    </location>
</feature>
<evidence type="ECO:0000313" key="3">
    <source>
        <dbReference type="Proteomes" id="UP000625711"/>
    </source>
</evidence>
<evidence type="ECO:0000313" key="2">
    <source>
        <dbReference type="EMBL" id="KAF7277409.1"/>
    </source>
</evidence>
<organism evidence="2 3">
    <name type="scientific">Rhynchophorus ferrugineus</name>
    <name type="common">Red palm weevil</name>
    <name type="synonym">Curculio ferrugineus</name>
    <dbReference type="NCBI Taxonomy" id="354439"/>
    <lineage>
        <taxon>Eukaryota</taxon>
        <taxon>Metazoa</taxon>
        <taxon>Ecdysozoa</taxon>
        <taxon>Arthropoda</taxon>
        <taxon>Hexapoda</taxon>
        <taxon>Insecta</taxon>
        <taxon>Pterygota</taxon>
        <taxon>Neoptera</taxon>
        <taxon>Endopterygota</taxon>
        <taxon>Coleoptera</taxon>
        <taxon>Polyphaga</taxon>
        <taxon>Cucujiformia</taxon>
        <taxon>Curculionidae</taxon>
        <taxon>Dryophthorinae</taxon>
        <taxon>Rhynchophorus</taxon>
    </lineage>
</organism>
<gene>
    <name evidence="2" type="ORF">GWI33_007647</name>
</gene>
<feature type="non-terminal residue" evidence="2">
    <location>
        <position position="46"/>
    </location>
</feature>
<name>A0A834MGD4_RHYFE</name>
<evidence type="ECO:0000256" key="1">
    <source>
        <dbReference type="SAM" id="MobiDB-lite"/>
    </source>
</evidence>
<sequence>MSDPQRLSPDNYVQAEWNLSNDPTEHRIAIDVPPKGCPTDDQIARK</sequence>
<reference evidence="2" key="1">
    <citation type="submission" date="2020-08" db="EMBL/GenBank/DDBJ databases">
        <title>Genome sequencing and assembly of the red palm weevil Rhynchophorus ferrugineus.</title>
        <authorList>
            <person name="Dias G.B."/>
            <person name="Bergman C.M."/>
            <person name="Manee M."/>
        </authorList>
    </citation>
    <scope>NUCLEOTIDE SEQUENCE</scope>
    <source>
        <strain evidence="2">AA-2017</strain>
        <tissue evidence="2">Whole larva</tissue>
    </source>
</reference>
<protein>
    <submittedName>
        <fullName evidence="2">Uncharacterized protein</fullName>
    </submittedName>
</protein>
<keyword evidence="3" id="KW-1185">Reference proteome</keyword>
<proteinExistence type="predicted"/>